<dbReference type="RefSeq" id="WP_036905434.1">
    <property type="nucleotide sequence ID" value="NZ_CP138967.1"/>
</dbReference>
<dbReference type="InterPro" id="IPR012675">
    <property type="entry name" value="Beta-grasp_dom_sf"/>
</dbReference>
<evidence type="ECO:0000256" key="6">
    <source>
        <dbReference type="ARBA" id="ARBA00023004"/>
    </source>
</evidence>
<dbReference type="InterPro" id="IPR036010">
    <property type="entry name" value="2Fe-2S_ferredoxin-like_sf"/>
</dbReference>
<evidence type="ECO:0000256" key="1">
    <source>
        <dbReference type="ARBA" id="ARBA00007874"/>
    </source>
</evidence>
<comment type="similarity">
    <text evidence="1">Belongs to the 2Fe2S plant-type ferredoxin family.</text>
</comment>
<dbReference type="Pfam" id="PF00111">
    <property type="entry name" value="Fer2"/>
    <property type="match status" value="1"/>
</dbReference>
<keyword evidence="5" id="KW-0249">Electron transport</keyword>
<evidence type="ECO:0000256" key="5">
    <source>
        <dbReference type="ARBA" id="ARBA00022982"/>
    </source>
</evidence>
<dbReference type="AlphaFoldDB" id="A0A0A2C5U9"/>
<dbReference type="FunFam" id="3.10.20.30:FF:000014">
    <property type="entry name" value="Ferredoxin"/>
    <property type="match status" value="1"/>
</dbReference>
<keyword evidence="3" id="KW-0001">2Fe-2S</keyword>
<evidence type="ECO:0000256" key="2">
    <source>
        <dbReference type="ARBA" id="ARBA00022448"/>
    </source>
</evidence>
<evidence type="ECO:0000256" key="8">
    <source>
        <dbReference type="ARBA" id="ARBA00034078"/>
    </source>
</evidence>
<dbReference type="CDD" id="cd00207">
    <property type="entry name" value="fer2"/>
    <property type="match status" value="1"/>
</dbReference>
<evidence type="ECO:0000256" key="3">
    <source>
        <dbReference type="ARBA" id="ARBA00022714"/>
    </source>
</evidence>
<evidence type="ECO:0000256" key="7">
    <source>
        <dbReference type="ARBA" id="ARBA00023014"/>
    </source>
</evidence>
<dbReference type="PROSITE" id="PS51085">
    <property type="entry name" value="2FE2S_FER_2"/>
    <property type="match status" value="1"/>
</dbReference>
<dbReference type="GO" id="GO:0046872">
    <property type="term" value="F:metal ion binding"/>
    <property type="evidence" value="ECO:0007669"/>
    <property type="project" value="UniProtKB-KW"/>
</dbReference>
<dbReference type="PROSITE" id="PS00197">
    <property type="entry name" value="2FE2S_FER_1"/>
    <property type="match status" value="1"/>
</dbReference>
<dbReference type="InterPro" id="IPR010241">
    <property type="entry name" value="Fd_pln"/>
</dbReference>
<keyword evidence="2" id="KW-0813">Transport</keyword>
<dbReference type="GO" id="GO:0022900">
    <property type="term" value="P:electron transport chain"/>
    <property type="evidence" value="ECO:0007669"/>
    <property type="project" value="InterPro"/>
</dbReference>
<accession>A0A0A2C5U9</accession>
<evidence type="ECO:0000313" key="10">
    <source>
        <dbReference type="EMBL" id="KGG20907.1"/>
    </source>
</evidence>
<comment type="caution">
    <text evidence="10">The sequence shown here is derived from an EMBL/GenBank/DDBJ whole genome shotgun (WGS) entry which is preliminary data.</text>
</comment>
<comment type="cofactor">
    <cofactor evidence="8">
        <name>[2Fe-2S] cluster</name>
        <dbReference type="ChEBI" id="CHEBI:190135"/>
    </cofactor>
</comment>
<dbReference type="PANTHER" id="PTHR43112:SF3">
    <property type="entry name" value="FERREDOXIN-2, CHLOROPLASTIC"/>
    <property type="match status" value="1"/>
</dbReference>
<dbReference type="GO" id="GO:0009055">
    <property type="term" value="F:electron transfer activity"/>
    <property type="evidence" value="ECO:0007669"/>
    <property type="project" value="InterPro"/>
</dbReference>
<dbReference type="GO" id="GO:0051537">
    <property type="term" value="F:2 iron, 2 sulfur cluster binding"/>
    <property type="evidence" value="ECO:0007669"/>
    <property type="project" value="UniProtKB-KW"/>
</dbReference>
<reference evidence="11" key="1">
    <citation type="journal article" date="2014" name="Sci. Data">
        <title>Genomes of diverse isolates of the marine cyanobacterium Prochlorococcus.</title>
        <authorList>
            <person name="Biller S."/>
            <person name="Berube P."/>
            <person name="Thompson J."/>
            <person name="Kelly L."/>
            <person name="Roggensack S."/>
            <person name="Awad L."/>
            <person name="Roache-Johnson K."/>
            <person name="Ding H."/>
            <person name="Giovannoni S.J."/>
            <person name="Moore L.R."/>
            <person name="Chisholm S.W."/>
        </authorList>
    </citation>
    <scope>NUCLEOTIDE SEQUENCE [LARGE SCALE GENOMIC DNA]</scope>
    <source>
        <strain evidence="11">PAC1</strain>
    </source>
</reference>
<dbReference type="Gene3D" id="3.10.20.30">
    <property type="match status" value="1"/>
</dbReference>
<dbReference type="EMBL" id="JNAX01000010">
    <property type="protein sequence ID" value="KGG20907.1"/>
    <property type="molecule type" value="Genomic_DNA"/>
</dbReference>
<evidence type="ECO:0000259" key="9">
    <source>
        <dbReference type="PROSITE" id="PS51085"/>
    </source>
</evidence>
<evidence type="ECO:0000256" key="4">
    <source>
        <dbReference type="ARBA" id="ARBA00022723"/>
    </source>
</evidence>
<gene>
    <name evidence="10" type="ORF">EV03_0844</name>
</gene>
<dbReference type="InterPro" id="IPR001041">
    <property type="entry name" value="2Fe-2S_ferredoxin-type"/>
</dbReference>
<keyword evidence="7" id="KW-0411">Iron-sulfur</keyword>
<feature type="domain" description="2Fe-2S ferredoxin-type" evidence="9">
    <location>
        <begin position="4"/>
        <end position="96"/>
    </location>
</feature>
<keyword evidence="6" id="KW-0408">Iron</keyword>
<dbReference type="InterPro" id="IPR006058">
    <property type="entry name" value="2Fe2S_fd_BS"/>
</dbReference>
<organism evidence="10 11">
    <name type="scientific">Prochlorococcus marinus str. PAC1</name>
    <dbReference type="NCBI Taxonomy" id="59924"/>
    <lineage>
        <taxon>Bacteria</taxon>
        <taxon>Bacillati</taxon>
        <taxon>Cyanobacteriota</taxon>
        <taxon>Cyanophyceae</taxon>
        <taxon>Synechococcales</taxon>
        <taxon>Prochlorococcaceae</taxon>
        <taxon>Prochlorococcus</taxon>
    </lineage>
</organism>
<sequence length="99" mass="11177">MTSFKITFINELSGLKEIIDIPDDKYILDAACEQNIELPYSCRSGACSTCVAKLEKGEVDQHDQSFLDDDQIKKGYVLICIAYPTSDCTIRTHAEDEMY</sequence>
<protein>
    <submittedName>
        <fullName evidence="10">Soluble (2Fe-2S) ferredoxin</fullName>
    </submittedName>
</protein>
<keyword evidence="4" id="KW-0479">Metal-binding</keyword>
<dbReference type="PANTHER" id="PTHR43112">
    <property type="entry name" value="FERREDOXIN"/>
    <property type="match status" value="1"/>
</dbReference>
<dbReference type="SUPFAM" id="SSF54292">
    <property type="entry name" value="2Fe-2S ferredoxin-like"/>
    <property type="match status" value="1"/>
</dbReference>
<evidence type="ECO:0000313" key="11">
    <source>
        <dbReference type="Proteomes" id="UP000030392"/>
    </source>
</evidence>
<name>A0A0A2C5U9_PROMR</name>
<proteinExistence type="inferred from homology"/>
<dbReference type="NCBIfam" id="TIGR02008">
    <property type="entry name" value="fdx_plant"/>
    <property type="match status" value="1"/>
</dbReference>
<dbReference type="Proteomes" id="UP000030392">
    <property type="component" value="Unassembled WGS sequence"/>
</dbReference>